<evidence type="ECO:0000256" key="3">
    <source>
        <dbReference type="ARBA" id="ARBA00021980"/>
    </source>
</evidence>
<evidence type="ECO:0000256" key="5">
    <source>
        <dbReference type="ARBA" id="ARBA00022679"/>
    </source>
</evidence>
<sequence>MARTPTPHNEAVAGQIAPFVLMPGDPLRAKRLAEAYLEGVEQFNGVRNMLGYTGTYQGSPVSVMGSGMGMPSIGIYSYELFNFYGVESIVRIGTAGGVAPSVRLRDIVLGMGACTDSNYAHQFNVPGTLAPIADFGLLRRAADAAERLGYPVRVGNVLSSDVFYNDDRTAEQRWAKMGVLAVEMESAALYLNAMRAHRRALTILTVTDVVSRGEALTAEERQESLTQMMEVALSLAKPEQVLRN</sequence>
<feature type="domain" description="Nucleoside phosphorylase" evidence="7">
    <location>
        <begin position="19"/>
        <end position="235"/>
    </location>
</feature>
<dbReference type="GO" id="GO:0005829">
    <property type="term" value="C:cytosol"/>
    <property type="evidence" value="ECO:0007669"/>
    <property type="project" value="TreeGrafter"/>
</dbReference>
<evidence type="ECO:0000256" key="4">
    <source>
        <dbReference type="ARBA" id="ARBA00022676"/>
    </source>
</evidence>
<dbReference type="Proteomes" id="UP000054078">
    <property type="component" value="Unassembled WGS sequence"/>
</dbReference>
<dbReference type="PANTHER" id="PTHR43691:SF11">
    <property type="entry name" value="FI09636P-RELATED"/>
    <property type="match status" value="1"/>
</dbReference>
<dbReference type="EC" id="2.4.2.3" evidence="2"/>
<dbReference type="STRING" id="1299998.AUL39_01230"/>
<comment type="caution">
    <text evidence="8">The sequence shown here is derived from an EMBL/GenBank/DDBJ whole genome shotgun (WGS) entry which is preliminary data.</text>
</comment>
<reference evidence="8 9" key="1">
    <citation type="submission" date="2015-12" db="EMBL/GenBank/DDBJ databases">
        <title>Draft Genome Sequence of Olsenella scatoligenes SK9K4T; a Producer of 3-Methylindole- (skatole) and 4-Methylphenol- (p-cresol) Isolated from Pig Feces.</title>
        <authorList>
            <person name="Li X."/>
            <person name="Borg B."/>
            <person name="Canibe N."/>
        </authorList>
    </citation>
    <scope>NUCLEOTIDE SEQUENCE [LARGE SCALE GENOMIC DNA]</scope>
    <source>
        <strain evidence="8 9">SK9K4</strain>
    </source>
</reference>
<dbReference type="InterPro" id="IPR004402">
    <property type="entry name" value="DeoD-type"/>
</dbReference>
<dbReference type="CDD" id="cd09006">
    <property type="entry name" value="PNP_EcPNPI-like"/>
    <property type="match status" value="1"/>
</dbReference>
<dbReference type="InterPro" id="IPR000845">
    <property type="entry name" value="Nucleoside_phosphorylase_d"/>
</dbReference>
<dbReference type="HAMAP" id="MF_01627">
    <property type="entry name" value="Pur_nucleosid_phosp"/>
    <property type="match status" value="1"/>
</dbReference>
<evidence type="ECO:0000313" key="9">
    <source>
        <dbReference type="Proteomes" id="UP000054078"/>
    </source>
</evidence>
<evidence type="ECO:0000313" key="8">
    <source>
        <dbReference type="EMBL" id="KUH58992.1"/>
    </source>
</evidence>
<dbReference type="Pfam" id="PF01048">
    <property type="entry name" value="PNP_UDP_1"/>
    <property type="match status" value="1"/>
</dbReference>
<organism evidence="8 9">
    <name type="scientific">Tractidigestivibacter scatoligenes</name>
    <name type="common">Olsenella scatoligenes</name>
    <dbReference type="NCBI Taxonomy" id="1299998"/>
    <lineage>
        <taxon>Bacteria</taxon>
        <taxon>Bacillati</taxon>
        <taxon>Actinomycetota</taxon>
        <taxon>Coriobacteriia</taxon>
        <taxon>Coriobacteriales</taxon>
        <taxon>Atopobiaceae</taxon>
        <taxon>Tractidigestivibacter</taxon>
    </lineage>
</organism>
<protein>
    <recommendedName>
        <fullName evidence="3">Uridine phosphorylase</fullName>
        <ecNumber evidence="2">2.4.2.3</ecNumber>
    </recommendedName>
</protein>
<keyword evidence="5" id="KW-0808">Transferase</keyword>
<evidence type="ECO:0000256" key="2">
    <source>
        <dbReference type="ARBA" id="ARBA00011888"/>
    </source>
</evidence>
<comment type="similarity">
    <text evidence="1">Belongs to the PNP/UDP phosphorylase family.</text>
</comment>
<dbReference type="InterPro" id="IPR018016">
    <property type="entry name" value="Nucleoside_phosphorylase_CS"/>
</dbReference>
<dbReference type="SUPFAM" id="SSF53167">
    <property type="entry name" value="Purine and uridine phosphorylases"/>
    <property type="match status" value="1"/>
</dbReference>
<dbReference type="PANTHER" id="PTHR43691">
    <property type="entry name" value="URIDINE PHOSPHORYLASE"/>
    <property type="match status" value="1"/>
</dbReference>
<gene>
    <name evidence="8" type="ORF">AUL39_01230</name>
</gene>
<dbReference type="AlphaFoldDB" id="A0A124EGZ2"/>
<dbReference type="GO" id="GO:0004850">
    <property type="term" value="F:uridine phosphorylase activity"/>
    <property type="evidence" value="ECO:0007669"/>
    <property type="project" value="UniProtKB-EC"/>
</dbReference>
<dbReference type="PROSITE" id="PS01232">
    <property type="entry name" value="PNP_UDP_1"/>
    <property type="match status" value="1"/>
</dbReference>
<evidence type="ECO:0000259" key="7">
    <source>
        <dbReference type="Pfam" id="PF01048"/>
    </source>
</evidence>
<dbReference type="Gene3D" id="3.40.50.1580">
    <property type="entry name" value="Nucleoside phosphorylase domain"/>
    <property type="match status" value="1"/>
</dbReference>
<keyword evidence="4" id="KW-0328">Glycosyltransferase</keyword>
<dbReference type="RefSeq" id="WP_059052824.1">
    <property type="nucleotide sequence ID" value="NZ_LOJF01000001.1"/>
</dbReference>
<name>A0A124EGZ2_TRASO</name>
<evidence type="ECO:0000256" key="1">
    <source>
        <dbReference type="ARBA" id="ARBA00010456"/>
    </source>
</evidence>
<dbReference type="GO" id="GO:0006218">
    <property type="term" value="P:uridine catabolic process"/>
    <property type="evidence" value="ECO:0007669"/>
    <property type="project" value="TreeGrafter"/>
</dbReference>
<dbReference type="EMBL" id="LOJF01000001">
    <property type="protein sequence ID" value="KUH58992.1"/>
    <property type="molecule type" value="Genomic_DNA"/>
</dbReference>
<dbReference type="NCBIfam" id="TIGR00107">
    <property type="entry name" value="deoD"/>
    <property type="match status" value="1"/>
</dbReference>
<evidence type="ECO:0000256" key="6">
    <source>
        <dbReference type="ARBA" id="ARBA00048447"/>
    </source>
</evidence>
<dbReference type="OrthoDB" id="9782889at2"/>
<dbReference type="InterPro" id="IPR035994">
    <property type="entry name" value="Nucleoside_phosphorylase_sf"/>
</dbReference>
<comment type="catalytic activity">
    <reaction evidence="6">
        <text>uridine + phosphate = alpha-D-ribose 1-phosphate + uracil</text>
        <dbReference type="Rhea" id="RHEA:24388"/>
        <dbReference type="ChEBI" id="CHEBI:16704"/>
        <dbReference type="ChEBI" id="CHEBI:17568"/>
        <dbReference type="ChEBI" id="CHEBI:43474"/>
        <dbReference type="ChEBI" id="CHEBI:57720"/>
        <dbReference type="EC" id="2.4.2.3"/>
    </reaction>
</comment>
<dbReference type="GO" id="GO:0004731">
    <property type="term" value="F:purine-nucleoside phosphorylase activity"/>
    <property type="evidence" value="ECO:0007669"/>
    <property type="project" value="InterPro"/>
</dbReference>
<accession>A0A124EGZ2</accession>
<keyword evidence="9" id="KW-1185">Reference proteome</keyword>
<proteinExistence type="inferred from homology"/>
<dbReference type="NCBIfam" id="NF004489">
    <property type="entry name" value="PRK05819.1"/>
    <property type="match status" value="1"/>
</dbReference>